<dbReference type="Proteomes" id="UP000242791">
    <property type="component" value="Unassembled WGS sequence"/>
</dbReference>
<dbReference type="AlphaFoldDB" id="A0A1J9QIT5"/>
<name>A0A1J9QIT5_9EURO</name>
<proteinExistence type="predicted"/>
<reference evidence="1 2" key="1">
    <citation type="submission" date="2015-08" db="EMBL/GenBank/DDBJ databases">
        <title>Emmonsia species relationships and genome sequence.</title>
        <authorList>
            <person name="Cuomo C.A."/>
            <person name="Schwartz I.S."/>
            <person name="Kenyon C."/>
            <person name="De Hoog G.S."/>
            <person name="Govender N.P."/>
            <person name="Botha A."/>
            <person name="Moreno L."/>
            <person name="De Vries M."/>
            <person name="Munoz J.F."/>
            <person name="Stielow J.B."/>
        </authorList>
    </citation>
    <scope>NUCLEOTIDE SEQUENCE [LARGE SCALE GENOMIC DNA]</scope>
    <source>
        <strain evidence="1 2">EI222</strain>
    </source>
</reference>
<protein>
    <submittedName>
        <fullName evidence="1">Uncharacterized protein</fullName>
    </submittedName>
</protein>
<organism evidence="1 2">
    <name type="scientific">Blastomyces percursus</name>
    <dbReference type="NCBI Taxonomy" id="1658174"/>
    <lineage>
        <taxon>Eukaryota</taxon>
        <taxon>Fungi</taxon>
        <taxon>Dikarya</taxon>
        <taxon>Ascomycota</taxon>
        <taxon>Pezizomycotina</taxon>
        <taxon>Eurotiomycetes</taxon>
        <taxon>Eurotiomycetidae</taxon>
        <taxon>Onygenales</taxon>
        <taxon>Ajellomycetaceae</taxon>
        <taxon>Blastomyces</taxon>
    </lineage>
</organism>
<comment type="caution">
    <text evidence="1">The sequence shown here is derived from an EMBL/GenBank/DDBJ whole genome shotgun (WGS) entry which is preliminary data.</text>
</comment>
<accession>A0A1J9QIT5</accession>
<evidence type="ECO:0000313" key="2">
    <source>
        <dbReference type="Proteomes" id="UP000242791"/>
    </source>
</evidence>
<dbReference type="EMBL" id="LGTZ01000012">
    <property type="protein sequence ID" value="OJD28392.1"/>
    <property type="molecule type" value="Genomic_DNA"/>
</dbReference>
<keyword evidence="2" id="KW-1185">Reference proteome</keyword>
<gene>
    <name evidence="1" type="ORF">ACJ73_00201</name>
</gene>
<dbReference type="VEuPathDB" id="FungiDB:ACJ73_00201"/>
<evidence type="ECO:0000313" key="1">
    <source>
        <dbReference type="EMBL" id="OJD28392.1"/>
    </source>
</evidence>
<sequence length="126" mass="13658">MSPANRRWRPATIMQTTLAPLLPRPRPSQATHGPGLIVSGMVSPGDGFWLHRLRPVRHGVAKHLIVLWRVGRIPQPASFIVRVSSRRSRGGNGNGRSGTQVGVQYSTFDDVLALAGLSKFPGGSFI</sequence>